<accession>A0A8S2XEV3</accession>
<comment type="caution">
    <text evidence="1">The sequence shown here is derived from an EMBL/GenBank/DDBJ whole genome shotgun (WGS) entry which is preliminary data.</text>
</comment>
<evidence type="ECO:0000313" key="1">
    <source>
        <dbReference type="EMBL" id="CAF4495716.1"/>
    </source>
</evidence>
<name>A0A8S2XEV3_9BILA</name>
<evidence type="ECO:0000313" key="2">
    <source>
        <dbReference type="Proteomes" id="UP000681967"/>
    </source>
</evidence>
<sequence>AKGSPTTMALSETLSTIYLFVWESRITKELRLKMNYLEGIRSIHHSYL</sequence>
<dbReference type="EMBL" id="CAJOBH010076290">
    <property type="protein sequence ID" value="CAF4495716.1"/>
    <property type="molecule type" value="Genomic_DNA"/>
</dbReference>
<dbReference type="AlphaFoldDB" id="A0A8S2XEV3"/>
<gene>
    <name evidence="1" type="ORF">BYL167_LOCUS35772</name>
</gene>
<protein>
    <submittedName>
        <fullName evidence="1">Uncharacterized protein</fullName>
    </submittedName>
</protein>
<feature type="non-terminal residue" evidence="1">
    <location>
        <position position="1"/>
    </location>
</feature>
<dbReference type="Proteomes" id="UP000681967">
    <property type="component" value="Unassembled WGS sequence"/>
</dbReference>
<proteinExistence type="predicted"/>
<organism evidence="1 2">
    <name type="scientific">Rotaria magnacalcarata</name>
    <dbReference type="NCBI Taxonomy" id="392030"/>
    <lineage>
        <taxon>Eukaryota</taxon>
        <taxon>Metazoa</taxon>
        <taxon>Spiralia</taxon>
        <taxon>Gnathifera</taxon>
        <taxon>Rotifera</taxon>
        <taxon>Eurotatoria</taxon>
        <taxon>Bdelloidea</taxon>
        <taxon>Philodinida</taxon>
        <taxon>Philodinidae</taxon>
        <taxon>Rotaria</taxon>
    </lineage>
</organism>
<reference evidence="1" key="1">
    <citation type="submission" date="2021-02" db="EMBL/GenBank/DDBJ databases">
        <authorList>
            <person name="Nowell W R."/>
        </authorList>
    </citation>
    <scope>NUCLEOTIDE SEQUENCE</scope>
</reference>